<accession>A0AAV6V2Y9</accession>
<reference evidence="1 2" key="1">
    <citation type="journal article" date="2022" name="Nat. Ecol. Evol.">
        <title>A masculinizing supergene underlies an exaggerated male reproductive morph in a spider.</title>
        <authorList>
            <person name="Hendrickx F."/>
            <person name="De Corte Z."/>
            <person name="Sonet G."/>
            <person name="Van Belleghem S.M."/>
            <person name="Kostlbacher S."/>
            <person name="Vangestel C."/>
        </authorList>
    </citation>
    <scope>NUCLEOTIDE SEQUENCE [LARGE SCALE GENOMIC DNA]</scope>
    <source>
        <strain evidence="1">W744_W776</strain>
    </source>
</reference>
<dbReference type="EMBL" id="JAFNEN010000185">
    <property type="protein sequence ID" value="KAG8190393.1"/>
    <property type="molecule type" value="Genomic_DNA"/>
</dbReference>
<gene>
    <name evidence="1" type="ORF">JTE90_022036</name>
</gene>
<comment type="caution">
    <text evidence="1">The sequence shown here is derived from an EMBL/GenBank/DDBJ whole genome shotgun (WGS) entry which is preliminary data.</text>
</comment>
<name>A0AAV6V2Y9_9ARAC</name>
<dbReference type="Proteomes" id="UP000827092">
    <property type="component" value="Unassembled WGS sequence"/>
</dbReference>
<dbReference type="AlphaFoldDB" id="A0AAV6V2Y9"/>
<proteinExistence type="predicted"/>
<keyword evidence="2" id="KW-1185">Reference proteome</keyword>
<evidence type="ECO:0000313" key="2">
    <source>
        <dbReference type="Proteomes" id="UP000827092"/>
    </source>
</evidence>
<protein>
    <submittedName>
        <fullName evidence="1">Uncharacterized protein</fullName>
    </submittedName>
</protein>
<evidence type="ECO:0000313" key="1">
    <source>
        <dbReference type="EMBL" id="KAG8190393.1"/>
    </source>
</evidence>
<sequence length="260" mass="30854">MDALLIIKILYYYIFIRIKEKTPTKRKHPAPIALPKLPRNKFITHWKKKHFCDNCGKLPLDRLAFLKTRYKIGPYRRYPSELTTSYLKNRAESSANLHHHKTLFPDDAHPDRIVTAYAHKYIQYRALMYHIQRIQNVDIPYQITYPEAQKDSSSMGEMDCLIESIPSMQKPMKGVVNVHDIKLEFEETEVEKRKWEEFRREIEKTKEKMEYIEKFFYTLRQTNKGVDVHPSESNGCSPISCIKRLFTCSYQKSSDAKNVK</sequence>
<organism evidence="1 2">
    <name type="scientific">Oedothorax gibbosus</name>
    <dbReference type="NCBI Taxonomy" id="931172"/>
    <lineage>
        <taxon>Eukaryota</taxon>
        <taxon>Metazoa</taxon>
        <taxon>Ecdysozoa</taxon>
        <taxon>Arthropoda</taxon>
        <taxon>Chelicerata</taxon>
        <taxon>Arachnida</taxon>
        <taxon>Araneae</taxon>
        <taxon>Araneomorphae</taxon>
        <taxon>Entelegynae</taxon>
        <taxon>Araneoidea</taxon>
        <taxon>Linyphiidae</taxon>
        <taxon>Erigoninae</taxon>
        <taxon>Oedothorax</taxon>
    </lineage>
</organism>